<dbReference type="EMBL" id="LAZR01041514">
    <property type="protein sequence ID" value="KKL11795.1"/>
    <property type="molecule type" value="Genomic_DNA"/>
</dbReference>
<name>A0A0F9AQV0_9ZZZZ</name>
<accession>A0A0F9AQV0</accession>
<gene>
    <name evidence="1" type="ORF">LCGC14_2542220</name>
</gene>
<proteinExistence type="predicted"/>
<comment type="caution">
    <text evidence="1">The sequence shown here is derived from an EMBL/GenBank/DDBJ whole genome shotgun (WGS) entry which is preliminary data.</text>
</comment>
<protein>
    <submittedName>
        <fullName evidence="1">Uncharacterized protein</fullName>
    </submittedName>
</protein>
<dbReference type="AlphaFoldDB" id="A0A0F9AQV0"/>
<organism evidence="1">
    <name type="scientific">marine sediment metagenome</name>
    <dbReference type="NCBI Taxonomy" id="412755"/>
    <lineage>
        <taxon>unclassified sequences</taxon>
        <taxon>metagenomes</taxon>
        <taxon>ecological metagenomes</taxon>
    </lineage>
</organism>
<evidence type="ECO:0000313" key="1">
    <source>
        <dbReference type="EMBL" id="KKL11795.1"/>
    </source>
</evidence>
<reference evidence="1" key="1">
    <citation type="journal article" date="2015" name="Nature">
        <title>Complex archaea that bridge the gap between prokaryotes and eukaryotes.</title>
        <authorList>
            <person name="Spang A."/>
            <person name="Saw J.H."/>
            <person name="Jorgensen S.L."/>
            <person name="Zaremba-Niedzwiedzka K."/>
            <person name="Martijn J."/>
            <person name="Lind A.E."/>
            <person name="van Eijk R."/>
            <person name="Schleper C."/>
            <person name="Guy L."/>
            <person name="Ettema T.J."/>
        </authorList>
    </citation>
    <scope>NUCLEOTIDE SEQUENCE</scope>
</reference>
<sequence length="90" mass="10914">MKFDVDKEARRLRDALDDKDGVHTITSRKRALRRFHDARMLSRAKRMILDWYFWDETKIDPAELHQQAKRRRDHMCACYETECGHHGEIE</sequence>